<reference evidence="3" key="1">
    <citation type="submission" date="2019-11" db="EMBL/GenBank/DDBJ databases">
        <title>Isolation and characterization of two novel species in the genus Thiomicrorhabdus.</title>
        <authorList>
            <person name="Mochizuki J."/>
            <person name="Kojima H."/>
            <person name="Fukui M."/>
        </authorList>
    </citation>
    <scope>NUCLEOTIDE SEQUENCE [LARGE SCALE GENOMIC DNA]</scope>
    <source>
        <strain evidence="3">AkT22</strain>
    </source>
</reference>
<proteinExistence type="predicted"/>
<feature type="transmembrane region" description="Helical" evidence="1">
    <location>
        <begin position="39"/>
        <end position="56"/>
    </location>
</feature>
<organism evidence="2 3">
    <name type="scientific">Thiosulfativibrio zosterae</name>
    <dbReference type="NCBI Taxonomy" id="2675053"/>
    <lineage>
        <taxon>Bacteria</taxon>
        <taxon>Pseudomonadati</taxon>
        <taxon>Pseudomonadota</taxon>
        <taxon>Gammaproteobacteria</taxon>
        <taxon>Thiotrichales</taxon>
        <taxon>Piscirickettsiaceae</taxon>
        <taxon>Thiosulfativibrio</taxon>
    </lineage>
</organism>
<dbReference type="AlphaFoldDB" id="A0A6F8PQU6"/>
<keyword evidence="1" id="KW-0472">Membrane</keyword>
<evidence type="ECO:0000256" key="1">
    <source>
        <dbReference type="SAM" id="Phobius"/>
    </source>
</evidence>
<dbReference type="EMBL" id="AP021888">
    <property type="protein sequence ID" value="BBP44502.1"/>
    <property type="molecule type" value="Genomic_DNA"/>
</dbReference>
<dbReference type="Proteomes" id="UP000501466">
    <property type="component" value="Chromosome"/>
</dbReference>
<keyword evidence="1" id="KW-0812">Transmembrane</keyword>
<dbReference type="KEGG" id="tzo:THMIRHAT_22480"/>
<dbReference type="PANTHER" id="PTHR28008">
    <property type="entry name" value="DOMAIN PROTEIN, PUTATIVE (AFU_ORTHOLOGUE AFUA_3G10980)-RELATED"/>
    <property type="match status" value="1"/>
</dbReference>
<name>A0A6F8PQU6_9GAMM</name>
<gene>
    <name evidence="2" type="ORF">THMIRHAT_22480</name>
</gene>
<feature type="transmembrane region" description="Helical" evidence="1">
    <location>
        <begin position="61"/>
        <end position="80"/>
    </location>
</feature>
<accession>A0A6F8PQU6</accession>
<keyword evidence="1" id="KW-1133">Transmembrane helix</keyword>
<feature type="transmembrane region" description="Helical" evidence="1">
    <location>
        <begin position="7"/>
        <end position="24"/>
    </location>
</feature>
<dbReference type="RefSeq" id="WP_173292216.1">
    <property type="nucleotide sequence ID" value="NZ_AP021888.1"/>
</dbReference>
<protein>
    <recommendedName>
        <fullName evidence="4">VanZ-like domain-containing protein</fullName>
    </recommendedName>
</protein>
<keyword evidence="3" id="KW-1185">Reference proteome</keyword>
<feature type="transmembrane region" description="Helical" evidence="1">
    <location>
        <begin position="86"/>
        <end position="109"/>
    </location>
</feature>
<sequence length="120" mass="13983">MKILFRIRYVLFMVSLTILLYGILRPESPPNLFNQSDKLMHVFAFLGFSLITRFAFCCRKFVWLALFLSAPSLEFLQHYVQITRQFSWADVAGNLSGLVCALVVWKIILKESVEKNFNKN</sequence>
<dbReference type="PANTHER" id="PTHR28008:SF1">
    <property type="entry name" value="DOMAIN PROTEIN, PUTATIVE (AFU_ORTHOLOGUE AFUA_3G10980)-RELATED"/>
    <property type="match status" value="1"/>
</dbReference>
<evidence type="ECO:0008006" key="4">
    <source>
        <dbReference type="Google" id="ProtNLM"/>
    </source>
</evidence>
<evidence type="ECO:0000313" key="3">
    <source>
        <dbReference type="Proteomes" id="UP000501466"/>
    </source>
</evidence>
<evidence type="ECO:0000313" key="2">
    <source>
        <dbReference type="EMBL" id="BBP44502.1"/>
    </source>
</evidence>